<dbReference type="Proteomes" id="UP001515683">
    <property type="component" value="Unassembled WGS sequence"/>
</dbReference>
<dbReference type="EMBL" id="VWXF01000003">
    <property type="protein sequence ID" value="NIF21945.1"/>
    <property type="molecule type" value="Genomic_DNA"/>
</dbReference>
<accession>A0ABX0R9A1</accession>
<keyword evidence="1" id="KW-0472">Membrane</keyword>
<dbReference type="RefSeq" id="WP_071524375.1">
    <property type="nucleotide sequence ID" value="NZ_VWXF01000003.1"/>
</dbReference>
<feature type="transmembrane region" description="Helical" evidence="1">
    <location>
        <begin position="28"/>
        <end position="51"/>
    </location>
</feature>
<protein>
    <submittedName>
        <fullName evidence="2">YmiA family putative membrane protein</fullName>
    </submittedName>
</protein>
<reference evidence="2 3" key="1">
    <citation type="journal article" date="2019" name="bioRxiv">
        <title>Bacteria contribute to plant secondary compound degradation in a generalist herbivore system.</title>
        <authorList>
            <person name="Francoeur C.B."/>
            <person name="Khadempour L."/>
            <person name="Moreira-Soto R.D."/>
            <person name="Gotting K."/>
            <person name="Book A.J."/>
            <person name="Pinto-Tomas A.A."/>
            <person name="Keefover-Ring K."/>
            <person name="Currie C.R."/>
        </authorList>
    </citation>
    <scope>NUCLEOTIDE SEQUENCE [LARGE SCALE GENOMIC DNA]</scope>
    <source>
        <strain evidence="2">Acro-835</strain>
    </source>
</reference>
<evidence type="ECO:0000256" key="1">
    <source>
        <dbReference type="SAM" id="Phobius"/>
    </source>
</evidence>
<evidence type="ECO:0000313" key="2">
    <source>
        <dbReference type="EMBL" id="NIF21945.1"/>
    </source>
</evidence>
<keyword evidence="3" id="KW-1185">Reference proteome</keyword>
<keyword evidence="1" id="KW-0812">Transmembrane</keyword>
<proteinExistence type="predicted"/>
<dbReference type="NCBIfam" id="NF000536">
    <property type="entry name" value="YmiA"/>
    <property type="match status" value="1"/>
</dbReference>
<name>A0ABX0R9A1_9GAMM</name>
<dbReference type="InterPro" id="IPR047744">
    <property type="entry name" value="YmiA_put-like"/>
</dbReference>
<keyword evidence="1" id="KW-1133">Transmembrane helix</keyword>
<comment type="caution">
    <text evidence="2">The sequence shown here is derived from an EMBL/GenBank/DDBJ whole genome shotgun (WGS) entry which is preliminary data.</text>
</comment>
<sequence>MTTRLTVQPEFRAKSNKAERSGDIRRKAWLAVFAMSALFWVVVGMMIWRFWS</sequence>
<gene>
    <name evidence="2" type="ORF">F3J40_10090</name>
</gene>
<organism evidence="2 3">
    <name type="scientific">Candidatus Pantoea multigeneris</name>
    <dbReference type="NCBI Taxonomy" id="2608357"/>
    <lineage>
        <taxon>Bacteria</taxon>
        <taxon>Pseudomonadati</taxon>
        <taxon>Pseudomonadota</taxon>
        <taxon>Gammaproteobacteria</taxon>
        <taxon>Enterobacterales</taxon>
        <taxon>Erwiniaceae</taxon>
        <taxon>Pantoea</taxon>
    </lineage>
</organism>
<dbReference type="Pfam" id="PF22868">
    <property type="entry name" value="YmiA-like"/>
    <property type="match status" value="1"/>
</dbReference>
<evidence type="ECO:0000313" key="3">
    <source>
        <dbReference type="Proteomes" id="UP001515683"/>
    </source>
</evidence>